<feature type="coiled-coil region" evidence="4">
    <location>
        <begin position="354"/>
        <end position="395"/>
    </location>
</feature>
<evidence type="ECO:0000256" key="2">
    <source>
        <dbReference type="ARBA" id="ARBA00022737"/>
    </source>
</evidence>
<dbReference type="InterPro" id="IPR036322">
    <property type="entry name" value="WD40_repeat_dom_sf"/>
</dbReference>
<evidence type="ECO:0000313" key="7">
    <source>
        <dbReference type="Proteomes" id="UP000076532"/>
    </source>
</evidence>
<dbReference type="InterPro" id="IPR019775">
    <property type="entry name" value="WD40_repeat_CS"/>
</dbReference>
<keyword evidence="7" id="KW-1185">Reference proteome</keyword>
<dbReference type="OrthoDB" id="538223at2759"/>
<organism evidence="6 7">
    <name type="scientific">Athelia psychrophila</name>
    <dbReference type="NCBI Taxonomy" id="1759441"/>
    <lineage>
        <taxon>Eukaryota</taxon>
        <taxon>Fungi</taxon>
        <taxon>Dikarya</taxon>
        <taxon>Basidiomycota</taxon>
        <taxon>Agaricomycotina</taxon>
        <taxon>Agaricomycetes</taxon>
        <taxon>Agaricomycetidae</taxon>
        <taxon>Atheliales</taxon>
        <taxon>Atheliaceae</taxon>
        <taxon>Athelia</taxon>
    </lineage>
</organism>
<dbReference type="PRINTS" id="PR00320">
    <property type="entry name" value="GPROTEINBRPT"/>
</dbReference>
<feature type="compositionally biased region" description="Low complexity" evidence="5">
    <location>
        <begin position="619"/>
        <end position="631"/>
    </location>
</feature>
<dbReference type="PROSITE" id="PS50082">
    <property type="entry name" value="WD_REPEATS_2"/>
    <property type="match status" value="8"/>
</dbReference>
<feature type="repeat" description="WD" evidence="3">
    <location>
        <begin position="1284"/>
        <end position="1312"/>
    </location>
</feature>
<feature type="coiled-coil region" evidence="4">
    <location>
        <begin position="425"/>
        <end position="466"/>
    </location>
</feature>
<dbReference type="InterPro" id="IPR015943">
    <property type="entry name" value="WD40/YVTN_repeat-like_dom_sf"/>
</dbReference>
<evidence type="ECO:0000256" key="5">
    <source>
        <dbReference type="SAM" id="MobiDB-lite"/>
    </source>
</evidence>
<dbReference type="GO" id="GO:1990234">
    <property type="term" value="C:transferase complex"/>
    <property type="evidence" value="ECO:0007669"/>
    <property type="project" value="UniProtKB-ARBA"/>
</dbReference>
<evidence type="ECO:0000256" key="4">
    <source>
        <dbReference type="SAM" id="Coils"/>
    </source>
</evidence>
<evidence type="ECO:0000256" key="3">
    <source>
        <dbReference type="PROSITE-ProRule" id="PRU00221"/>
    </source>
</evidence>
<dbReference type="Gene3D" id="2.130.10.10">
    <property type="entry name" value="YVTN repeat-like/Quinoprotein amine dehydrogenase"/>
    <property type="match status" value="3"/>
</dbReference>
<proteinExistence type="predicted"/>
<dbReference type="InterPro" id="IPR001680">
    <property type="entry name" value="WD40_rpt"/>
</dbReference>
<dbReference type="SMART" id="SM00320">
    <property type="entry name" value="WD40"/>
    <property type="match status" value="8"/>
</dbReference>
<dbReference type="PROSITE" id="PS00678">
    <property type="entry name" value="WD_REPEATS_1"/>
    <property type="match status" value="2"/>
</dbReference>
<reference evidence="6 7" key="1">
    <citation type="journal article" date="2016" name="Mol. Biol. Evol.">
        <title>Comparative Genomics of Early-Diverging Mushroom-Forming Fungi Provides Insights into the Origins of Lignocellulose Decay Capabilities.</title>
        <authorList>
            <person name="Nagy L.G."/>
            <person name="Riley R."/>
            <person name="Tritt A."/>
            <person name="Adam C."/>
            <person name="Daum C."/>
            <person name="Floudas D."/>
            <person name="Sun H."/>
            <person name="Yadav J.S."/>
            <person name="Pangilinan J."/>
            <person name="Larsson K.H."/>
            <person name="Matsuura K."/>
            <person name="Barry K."/>
            <person name="Labutti K."/>
            <person name="Kuo R."/>
            <person name="Ohm R.A."/>
            <person name="Bhattacharya S.S."/>
            <person name="Shirouzu T."/>
            <person name="Yoshinaga Y."/>
            <person name="Martin F.M."/>
            <person name="Grigoriev I.V."/>
            <person name="Hibbett D.S."/>
        </authorList>
    </citation>
    <scope>NUCLEOTIDE SEQUENCE [LARGE SCALE GENOMIC DNA]</scope>
    <source>
        <strain evidence="6 7">CBS 109695</strain>
    </source>
</reference>
<dbReference type="PANTHER" id="PTHR22847:SF637">
    <property type="entry name" value="WD REPEAT DOMAIN 5B"/>
    <property type="match status" value="1"/>
</dbReference>
<feature type="repeat" description="WD" evidence="3">
    <location>
        <begin position="983"/>
        <end position="1024"/>
    </location>
</feature>
<sequence length="1312" mass="143158">MPLFYAYIANIGDEETFRWQAVFANRAVADEWWRAMSASAHARFIKRVAPGVYAQDATQRSLSGFFDIPELKPIAEMFRGRVQFTNLNDGTAPTLPPREVTDHISGGWYHIRSISNHALCWHYDAAENRIRASGDEPTPFRISIRNGVPEETIMASKDRITLYISSHLHVDIGQSGQLQARAGSPVDFKFHQLESGDFAMFEDASVVFVDAADSTLRLMSWELFPAPSPTQHETTIEPSDAENLDVIESSSTALDAWVKSLMREVVDARQESRAAATAADRELANLKQQLDVMESTLYIMGSSNEALVEESAAAKQNWQVATAAGERCQKDLAKSKLELQSSQASLVQERADARQKLQTAAAAAEIELADVQRQLDAMESSNQALVEKSADAKQRWKVATAAAERCHKDLAKSKLELRSSKAALVQERADARQKLQIEITNMQRQLDAMESSNEALVEESADAKQELHVATAAAERCQKDLAKSKLELQSSKAAHMQERADARQRLQTAAAAAETELSNVQRQLNAMESSNEALVEESAHAKQELHVATAAAERCQKDLAKSKLELQSSKVALMQERADARQKSHTVAATAEMELAGVKRQLDIMESSNEAPVQESADAKQTSQTAAAAAETELADVKRQLDVMESSNAALDAGSKSLMQEVADAREKWQALEGAPVKWLADFLPNGRQVSFHSLYRAALLSLSEWKAGEATDTYLRILGIIIICQAPLTDVAITDLLRLDRDSVSACRTALRPLGCFIEWSEGQSARILHQSFSDYLTDQSVCSSEPWFIDVLEHHHALTLACLRIMNEGLHFNMGDLKSSYIGNADVPDLSAHVEAVIPQSLSYSCQFWGHHLRQMITGEITGEPSIQGLILQFFEFKFLYWLEVLSLSGEMRLASRVLVSVMEHVADPSNKVYAFAQVRLKFVEVFAPTLARSTPHIYLSCMHFAPRVSVIKQRCTRALKNILIVESGMDDNWPAFRQVFEGHTDCVMSVAFSPDGQRLASGSQDGAIRIWDAQTGTLVAGPFKGHTGWVLSVVFSPDGQHIASGSADNTLRIWDAQTGTLVAGPFKGRTGWVFSVVFSPDGQHIASGSGDNTIQICDVKTGALVAGPFIGHTGCVFSVSFSPDGQRIASGSGDKCIRIYDVKTGTLVAGPFEGHTGSVFSVSFSPDGQRIVSGSGDKTVRIYDAKTGTLVAGSFTGHTGNVFSVAFSPDGQRIVSGSRDKTVQICNAQTGTLVAGPFKGHTDVISSVTFSPDGQRIASGSYDKCIRICDAKTGTLVAGPFEEHTKEVRSVVFPPDGQRIASGSRDSTM</sequence>
<feature type="repeat" description="WD" evidence="3">
    <location>
        <begin position="1026"/>
        <end position="1067"/>
    </location>
</feature>
<feature type="coiled-coil region" evidence="4">
    <location>
        <begin position="503"/>
        <end position="544"/>
    </location>
</feature>
<keyword evidence="1 3" id="KW-0853">WD repeat</keyword>
<feature type="repeat" description="WD" evidence="3">
    <location>
        <begin position="1069"/>
        <end position="1110"/>
    </location>
</feature>
<gene>
    <name evidence="6" type="ORF">FIBSPDRAFT_1042895</name>
</gene>
<feature type="repeat" description="WD" evidence="3">
    <location>
        <begin position="1198"/>
        <end position="1239"/>
    </location>
</feature>
<feature type="repeat" description="WD" evidence="3">
    <location>
        <begin position="1112"/>
        <end position="1153"/>
    </location>
</feature>
<keyword evidence="4" id="KW-0175">Coiled coil</keyword>
<evidence type="ECO:0000313" key="6">
    <source>
        <dbReference type="EMBL" id="KZP23443.1"/>
    </source>
</evidence>
<dbReference type="SUPFAM" id="SSF50978">
    <property type="entry name" value="WD40 repeat-like"/>
    <property type="match status" value="1"/>
</dbReference>
<feature type="repeat" description="WD" evidence="3">
    <location>
        <begin position="1155"/>
        <end position="1196"/>
    </location>
</feature>
<protein>
    <submittedName>
        <fullName evidence="6">Uncharacterized protein</fullName>
    </submittedName>
</protein>
<dbReference type="STRING" id="436010.A0A166LY54"/>
<feature type="repeat" description="WD" evidence="3">
    <location>
        <begin position="1241"/>
        <end position="1282"/>
    </location>
</feature>
<dbReference type="Pfam" id="PF00400">
    <property type="entry name" value="WD40"/>
    <property type="match status" value="8"/>
</dbReference>
<feature type="coiled-coil region" evidence="4">
    <location>
        <begin position="269"/>
        <end position="296"/>
    </location>
</feature>
<dbReference type="Proteomes" id="UP000076532">
    <property type="component" value="Unassembled WGS sequence"/>
</dbReference>
<dbReference type="InterPro" id="IPR020472">
    <property type="entry name" value="WD40_PAC1"/>
</dbReference>
<dbReference type="PANTHER" id="PTHR22847">
    <property type="entry name" value="WD40 REPEAT PROTEIN"/>
    <property type="match status" value="1"/>
</dbReference>
<dbReference type="EMBL" id="KV417532">
    <property type="protein sequence ID" value="KZP23443.1"/>
    <property type="molecule type" value="Genomic_DNA"/>
</dbReference>
<name>A0A166LY54_9AGAM</name>
<evidence type="ECO:0000256" key="1">
    <source>
        <dbReference type="ARBA" id="ARBA00022574"/>
    </source>
</evidence>
<accession>A0A166LY54</accession>
<dbReference type="PROSITE" id="PS50294">
    <property type="entry name" value="WD_REPEATS_REGION"/>
    <property type="match status" value="8"/>
</dbReference>
<dbReference type="CDD" id="cd00200">
    <property type="entry name" value="WD40"/>
    <property type="match status" value="1"/>
</dbReference>
<feature type="region of interest" description="Disordered" evidence="5">
    <location>
        <begin position="607"/>
        <end position="631"/>
    </location>
</feature>
<keyword evidence="2" id="KW-0677">Repeat</keyword>